<protein>
    <submittedName>
        <fullName evidence="1">Uncharacterized protein</fullName>
    </submittedName>
</protein>
<dbReference type="InParanoid" id="A0A5C3NQQ7"/>
<dbReference type="EMBL" id="ML212053">
    <property type="protein sequence ID" value="TFK79382.1"/>
    <property type="molecule type" value="Genomic_DNA"/>
</dbReference>
<reference evidence="1 2" key="1">
    <citation type="journal article" date="2019" name="Nat. Ecol. Evol.">
        <title>Megaphylogeny resolves global patterns of mushroom evolution.</title>
        <authorList>
            <person name="Varga T."/>
            <person name="Krizsan K."/>
            <person name="Foldi C."/>
            <person name="Dima B."/>
            <person name="Sanchez-Garcia M."/>
            <person name="Sanchez-Ramirez S."/>
            <person name="Szollosi G.J."/>
            <person name="Szarkandi J.G."/>
            <person name="Papp V."/>
            <person name="Albert L."/>
            <person name="Andreopoulos W."/>
            <person name="Angelini C."/>
            <person name="Antonin V."/>
            <person name="Barry K.W."/>
            <person name="Bougher N.L."/>
            <person name="Buchanan P."/>
            <person name="Buyck B."/>
            <person name="Bense V."/>
            <person name="Catcheside P."/>
            <person name="Chovatia M."/>
            <person name="Cooper J."/>
            <person name="Damon W."/>
            <person name="Desjardin D."/>
            <person name="Finy P."/>
            <person name="Geml J."/>
            <person name="Haridas S."/>
            <person name="Hughes K."/>
            <person name="Justo A."/>
            <person name="Karasinski D."/>
            <person name="Kautmanova I."/>
            <person name="Kiss B."/>
            <person name="Kocsube S."/>
            <person name="Kotiranta H."/>
            <person name="LaButti K.M."/>
            <person name="Lechner B.E."/>
            <person name="Liimatainen K."/>
            <person name="Lipzen A."/>
            <person name="Lukacs Z."/>
            <person name="Mihaltcheva S."/>
            <person name="Morgado L.N."/>
            <person name="Niskanen T."/>
            <person name="Noordeloos M.E."/>
            <person name="Ohm R.A."/>
            <person name="Ortiz-Santana B."/>
            <person name="Ovrebo C."/>
            <person name="Racz N."/>
            <person name="Riley R."/>
            <person name="Savchenko A."/>
            <person name="Shiryaev A."/>
            <person name="Soop K."/>
            <person name="Spirin V."/>
            <person name="Szebenyi C."/>
            <person name="Tomsovsky M."/>
            <person name="Tulloss R.E."/>
            <person name="Uehling J."/>
            <person name="Grigoriev I.V."/>
            <person name="Vagvolgyi C."/>
            <person name="Papp T."/>
            <person name="Martin F.M."/>
            <person name="Miettinen O."/>
            <person name="Hibbett D.S."/>
            <person name="Nagy L.G."/>
        </authorList>
    </citation>
    <scope>NUCLEOTIDE SEQUENCE [LARGE SCALE GENOMIC DNA]</scope>
    <source>
        <strain evidence="1 2">HHB13444</strain>
    </source>
</reference>
<dbReference type="Proteomes" id="UP000308197">
    <property type="component" value="Unassembled WGS sequence"/>
</dbReference>
<keyword evidence="2" id="KW-1185">Reference proteome</keyword>
<evidence type="ECO:0000313" key="2">
    <source>
        <dbReference type="Proteomes" id="UP000308197"/>
    </source>
</evidence>
<organism evidence="1 2">
    <name type="scientific">Polyporus arcularius HHB13444</name>
    <dbReference type="NCBI Taxonomy" id="1314778"/>
    <lineage>
        <taxon>Eukaryota</taxon>
        <taxon>Fungi</taxon>
        <taxon>Dikarya</taxon>
        <taxon>Basidiomycota</taxon>
        <taxon>Agaricomycotina</taxon>
        <taxon>Agaricomycetes</taxon>
        <taxon>Polyporales</taxon>
        <taxon>Polyporaceae</taxon>
        <taxon>Polyporus</taxon>
    </lineage>
</organism>
<name>A0A5C3NQQ7_9APHY</name>
<gene>
    <name evidence="1" type="ORF">K466DRAFT_592414</name>
</gene>
<evidence type="ECO:0000313" key="1">
    <source>
        <dbReference type="EMBL" id="TFK79382.1"/>
    </source>
</evidence>
<accession>A0A5C3NQQ7</accession>
<dbReference type="AlphaFoldDB" id="A0A5C3NQQ7"/>
<sequence length="148" mass="15513">MPTSPAVLRRILCLSPCSPTNISWLTVSLPAACTAVRYELWAAEASAGPGGRVISTVRLTMAAGTTESVEPVRGVAKSIRCLRRALATPSPESLFLVPRALHGTLPLLRLSPNAGGNSGLSAAATARILSRTRPVLGCPYDKPHEVFA</sequence>
<proteinExistence type="predicted"/>